<dbReference type="Proteomes" id="UP000797356">
    <property type="component" value="Chromosome 16"/>
</dbReference>
<protein>
    <submittedName>
        <fullName evidence="1">Uncharacterized protein</fullName>
    </submittedName>
</protein>
<dbReference type="Pfam" id="PF14009">
    <property type="entry name" value="PADRE"/>
    <property type="match status" value="1"/>
</dbReference>
<evidence type="ECO:0000313" key="2">
    <source>
        <dbReference type="Proteomes" id="UP000797356"/>
    </source>
</evidence>
<dbReference type="OrthoDB" id="777898at2759"/>
<name>A0A8K0J1A6_COCNU</name>
<organism evidence="1 2">
    <name type="scientific">Cocos nucifera</name>
    <name type="common">Coconut palm</name>
    <dbReference type="NCBI Taxonomy" id="13894"/>
    <lineage>
        <taxon>Eukaryota</taxon>
        <taxon>Viridiplantae</taxon>
        <taxon>Streptophyta</taxon>
        <taxon>Embryophyta</taxon>
        <taxon>Tracheophyta</taxon>
        <taxon>Spermatophyta</taxon>
        <taxon>Magnoliopsida</taxon>
        <taxon>Liliopsida</taxon>
        <taxon>Arecaceae</taxon>
        <taxon>Arecoideae</taxon>
        <taxon>Cocoseae</taxon>
        <taxon>Attaleinae</taxon>
        <taxon>Cocos</taxon>
    </lineage>
</organism>
<reference evidence="1" key="1">
    <citation type="journal article" date="2017" name="Gigascience">
        <title>The genome draft of coconut (Cocos nucifera).</title>
        <authorList>
            <person name="Xiao Y."/>
            <person name="Xu P."/>
            <person name="Fan H."/>
            <person name="Baudouin L."/>
            <person name="Xia W."/>
            <person name="Bocs S."/>
            <person name="Xu J."/>
            <person name="Li Q."/>
            <person name="Guo A."/>
            <person name="Zhou L."/>
            <person name="Li J."/>
            <person name="Wu Y."/>
            <person name="Ma Z."/>
            <person name="Armero A."/>
            <person name="Issali A.E."/>
            <person name="Liu N."/>
            <person name="Peng M."/>
            <person name="Yang Y."/>
        </authorList>
    </citation>
    <scope>NUCLEOTIDE SEQUENCE</scope>
    <source>
        <tissue evidence="1">Spear leaf of Hainan Tall coconut</tissue>
    </source>
</reference>
<accession>A0A8K0J1A6</accession>
<reference evidence="1" key="2">
    <citation type="submission" date="2019-07" db="EMBL/GenBank/DDBJ databases">
        <authorList>
            <person name="Yang Y."/>
            <person name="Bocs S."/>
            <person name="Baudouin L."/>
        </authorList>
    </citation>
    <scope>NUCLEOTIDE SEQUENCE</scope>
    <source>
        <tissue evidence="1">Spear leaf of Hainan Tall coconut</tissue>
    </source>
</reference>
<proteinExistence type="predicted"/>
<dbReference type="PANTHER" id="PTHR33052">
    <property type="entry name" value="DUF4228 DOMAIN PROTEIN-RELATED"/>
    <property type="match status" value="1"/>
</dbReference>
<dbReference type="EMBL" id="CM017887">
    <property type="protein sequence ID" value="KAG1371338.1"/>
    <property type="molecule type" value="Genomic_DNA"/>
</dbReference>
<dbReference type="AlphaFoldDB" id="A0A8K0J1A6"/>
<gene>
    <name evidence="1" type="ORF">COCNU_16G004320</name>
</gene>
<evidence type="ECO:0000313" key="1">
    <source>
        <dbReference type="EMBL" id="KAG1371338.1"/>
    </source>
</evidence>
<dbReference type="InterPro" id="IPR025322">
    <property type="entry name" value="PADRE_dom"/>
</dbReference>
<comment type="caution">
    <text evidence="1">The sequence shown here is derived from an EMBL/GenBank/DDBJ whole genome shotgun (WGS) entry which is preliminary data.</text>
</comment>
<keyword evidence="2" id="KW-1185">Reference proteome</keyword>
<sequence>MGNNASCIPRSTRPRTAKLVDAEGNLRSVEIPVGVAELMLVVPGHVVARAEEVVRTRRASGLRADEELRPGEVYLLLPVERVGSRLSDRQMAVVVGAVEAGRRKGNKGCGSGNRVFPEVAGREEEEKGFLEGKVTGFPGQRIGGYRQWRPVLDTIHESN</sequence>